<evidence type="ECO:0000313" key="3">
    <source>
        <dbReference type="EMBL" id="MFC5590960.1"/>
    </source>
</evidence>
<dbReference type="InterPro" id="IPR046866">
    <property type="entry name" value="FapA_N"/>
</dbReference>
<feature type="coiled-coil region" evidence="1">
    <location>
        <begin position="407"/>
        <end position="473"/>
    </location>
</feature>
<organism evidence="3 4">
    <name type="scientific">Sporosarcina soli</name>
    <dbReference type="NCBI Taxonomy" id="334736"/>
    <lineage>
        <taxon>Bacteria</taxon>
        <taxon>Bacillati</taxon>
        <taxon>Bacillota</taxon>
        <taxon>Bacilli</taxon>
        <taxon>Bacillales</taxon>
        <taxon>Caryophanaceae</taxon>
        <taxon>Sporosarcina</taxon>
    </lineage>
</organism>
<evidence type="ECO:0000313" key="4">
    <source>
        <dbReference type="Proteomes" id="UP001596109"/>
    </source>
</evidence>
<keyword evidence="4" id="KW-1185">Reference proteome</keyword>
<dbReference type="Proteomes" id="UP001596109">
    <property type="component" value="Unassembled WGS sequence"/>
</dbReference>
<dbReference type="EMBL" id="JBHSNO010000015">
    <property type="protein sequence ID" value="MFC5590960.1"/>
    <property type="molecule type" value="Genomic_DNA"/>
</dbReference>
<feature type="domain" description="Flagellar Assembly Protein A N-terminal region" evidence="2">
    <location>
        <begin position="69"/>
        <end position="235"/>
    </location>
</feature>
<sequence length="520" mass="57258">MLIQNDYFDLFVQEENVILRLKQIGYPLKAFEAITRELPRLKISSFTALRKSLTEQGQEHNIGTWLPAIEVSISSDRMTAQLYFNMTEKHFEENKQQILSEAEQLLNHVGVIHGRKSLQNLTLKSREPILAATGTEPVKGADAIITYMDIPQRKPVIREDGSANYYEMNFVTPVTKGDWLGEKIPPQEGIDGKDVLGNSITASRGEDAKLSFDRKSVSEAWEQDRFVLRASHGGALEWSDGQICVGKQLIIDGDVGPETGSITFDGAVTVYGTVLDSYSVHATGDISIEGNEGITNAKEIQSLEGDVYIKGGIFGGGETIVEAKGQIFIKHANNCKLYGKEIHVGFYLLGTEIIAERVLVDQNKGKIIGGKIEALSRIECAYAGNQHERTTVLCAEGIDKDAIYKQIQAKAMELKEHQQTIAKLEQHAMHFTKVSVGGSGVEAVTLNKTNDTIKAYEEEIQKLDKEIQLGLQKIKTAVSAEIEVTKQAFPGVVIQIGSKTSTLHEPTKGRFALVEGVLNV</sequence>
<dbReference type="Pfam" id="PF20250">
    <property type="entry name" value="FapA_N"/>
    <property type="match status" value="1"/>
</dbReference>
<dbReference type="Pfam" id="PF03961">
    <property type="entry name" value="FapA"/>
    <property type="match status" value="1"/>
</dbReference>
<accession>A0ABW0TR50</accession>
<dbReference type="PANTHER" id="PTHR38032:SF1">
    <property type="entry name" value="RNA-BINDING PROTEIN KHPB N-TERMINAL DOMAIN-CONTAINING PROTEIN"/>
    <property type="match status" value="1"/>
</dbReference>
<comment type="caution">
    <text evidence="3">The sequence shown here is derived from an EMBL/GenBank/DDBJ whole genome shotgun (WGS) entry which is preliminary data.</text>
</comment>
<dbReference type="InterPro" id="IPR046865">
    <property type="entry name" value="FapA_b_solenoid"/>
</dbReference>
<keyword evidence="1" id="KW-0175">Coiled coil</keyword>
<gene>
    <name evidence="3" type="ORF">ACFPRA_18950</name>
</gene>
<reference evidence="4" key="1">
    <citation type="journal article" date="2019" name="Int. J. Syst. Evol. Microbiol.">
        <title>The Global Catalogue of Microorganisms (GCM) 10K type strain sequencing project: providing services to taxonomists for standard genome sequencing and annotation.</title>
        <authorList>
            <consortium name="The Broad Institute Genomics Platform"/>
            <consortium name="The Broad Institute Genome Sequencing Center for Infectious Disease"/>
            <person name="Wu L."/>
            <person name="Ma J."/>
        </authorList>
    </citation>
    <scope>NUCLEOTIDE SEQUENCE [LARGE SCALE GENOMIC DNA]</scope>
    <source>
        <strain evidence="4">CGMCC 4.1434</strain>
    </source>
</reference>
<proteinExistence type="predicted"/>
<evidence type="ECO:0000256" key="1">
    <source>
        <dbReference type="SAM" id="Coils"/>
    </source>
</evidence>
<protein>
    <submittedName>
        <fullName evidence="3">DUF342 domain-containing protein</fullName>
    </submittedName>
</protein>
<evidence type="ECO:0000259" key="2">
    <source>
        <dbReference type="Pfam" id="PF20250"/>
    </source>
</evidence>
<name>A0ABW0TR50_9BACL</name>
<dbReference type="PANTHER" id="PTHR38032">
    <property type="entry name" value="POLYMERASE-RELATED"/>
    <property type="match status" value="1"/>
</dbReference>
<dbReference type="InterPro" id="IPR005646">
    <property type="entry name" value="FapA"/>
</dbReference>
<dbReference type="RefSeq" id="WP_381438157.1">
    <property type="nucleotide sequence ID" value="NZ_JBHSNO010000015.1"/>
</dbReference>